<feature type="short sequence motif" description="GXGXXG" evidence="5">
    <location>
        <begin position="294"/>
        <end position="299"/>
    </location>
</feature>
<evidence type="ECO:0000313" key="8">
    <source>
        <dbReference type="EMBL" id="ELP83781.1"/>
    </source>
</evidence>
<comment type="catalytic activity">
    <reaction evidence="3">
        <text>a 1,2-diacyl-sn-glycero-3-phosphocholine + H2O = a 1-acyl-sn-glycero-3-phosphocholine + a fatty acid + H(+)</text>
        <dbReference type="Rhea" id="RHEA:15801"/>
        <dbReference type="ChEBI" id="CHEBI:15377"/>
        <dbReference type="ChEBI" id="CHEBI:15378"/>
        <dbReference type="ChEBI" id="CHEBI:28868"/>
        <dbReference type="ChEBI" id="CHEBI:57643"/>
        <dbReference type="ChEBI" id="CHEBI:58168"/>
        <dbReference type="EC" id="3.1.1.4"/>
    </reaction>
    <physiologicalReaction direction="left-to-right" evidence="3">
        <dbReference type="Rhea" id="RHEA:15802"/>
    </physiologicalReaction>
</comment>
<name>A0A0A1TZ21_ENTIV</name>
<dbReference type="PANTHER" id="PTHR24138">
    <property type="entry name" value="INTRACELLLAR PHOSPHOLIPASE A FAMILY"/>
    <property type="match status" value="1"/>
</dbReference>
<keyword evidence="4" id="KW-0040">ANK repeat</keyword>
<dbReference type="GO" id="GO:0004623">
    <property type="term" value="F:phospholipase A2 activity"/>
    <property type="evidence" value="ECO:0007669"/>
    <property type="project" value="UniProtKB-EC"/>
</dbReference>
<dbReference type="InterPro" id="IPR047156">
    <property type="entry name" value="Teg/CotR/CapV-like"/>
</dbReference>
<dbReference type="Gene3D" id="3.40.1090.10">
    <property type="entry name" value="Cytosolic phospholipase A2 catalytic domain"/>
    <property type="match status" value="1"/>
</dbReference>
<dbReference type="InterPro" id="IPR002641">
    <property type="entry name" value="PNPLA_dom"/>
</dbReference>
<keyword evidence="9" id="KW-1185">Reference proteome</keyword>
<evidence type="ECO:0000256" key="1">
    <source>
        <dbReference type="ARBA" id="ARBA00013278"/>
    </source>
</evidence>
<dbReference type="Pfam" id="PF01734">
    <property type="entry name" value="Patatin"/>
    <property type="match status" value="1"/>
</dbReference>
<proteinExistence type="predicted"/>
<feature type="active site" description="Nucleophile" evidence="5">
    <location>
        <position position="327"/>
    </location>
</feature>
<protein>
    <recommendedName>
        <fullName evidence="1">phospholipase A2</fullName>
        <ecNumber evidence="1">3.1.1.4</ecNumber>
    </recommendedName>
</protein>
<dbReference type="PANTHER" id="PTHR24138:SF10">
    <property type="entry name" value="PHOSPHOLIPASE A2"/>
    <property type="match status" value="1"/>
</dbReference>
<evidence type="ECO:0000313" key="9">
    <source>
        <dbReference type="Proteomes" id="UP000014680"/>
    </source>
</evidence>
<organism evidence="8 9">
    <name type="scientific">Entamoeba invadens IP1</name>
    <dbReference type="NCBI Taxonomy" id="370355"/>
    <lineage>
        <taxon>Eukaryota</taxon>
        <taxon>Amoebozoa</taxon>
        <taxon>Evosea</taxon>
        <taxon>Archamoebae</taxon>
        <taxon>Mastigamoebida</taxon>
        <taxon>Entamoebidae</taxon>
        <taxon>Entamoeba</taxon>
    </lineage>
</organism>
<reference evidence="8 9" key="1">
    <citation type="submission" date="2012-10" db="EMBL/GenBank/DDBJ databases">
        <authorList>
            <person name="Zafar N."/>
            <person name="Inman J."/>
            <person name="Hall N."/>
            <person name="Lorenzi H."/>
            <person name="Caler E."/>
        </authorList>
    </citation>
    <scope>NUCLEOTIDE SEQUENCE [LARGE SCALE GENOMIC DNA]</scope>
    <source>
        <strain evidence="8 9">IP1</strain>
    </source>
</reference>
<sequence>MFTPSSVLFHQQDNPQGVLKYLQENKLPDNQLHPIILSLLLNTDKEIVESIFKQYPSCHTWINSKSEIPLFTALLKNSNTIDLLLEKSDLSYKTISGDTVLHYICKSPIKDKKKYIQKVVASNMFLIQSENEIGETPLHYLAATGTKEEVAYLLSLGATKTYLTKTGSIPLIYALEAGNTEAAILLSEELSTTVDSDNGEDAEDDEKEEKDDESLSGDSLSSDDDAMTVSVMAQISKAERHKNKKKGKKDSAKKVSTLEDQVQQILSIKKPTNLIETAKKVSKKEKYKILSIDGGGMKGILEAILLSRIVKKHPKFLKKVNLVCGCSVGSILASFLVCGYDPDTCSKLLELISEKLFVNPNLTLNEAKYETKSLQFILEKVFEDTRIKDVKCHFLVDSFLIDPETNPRECKACAFTNLEKGYENEKLSDICLRSAAAPTYFHPYQNYVDGGILNNTPVGVSWAYLFGEQGLQLDPKNVVCFSLSAGKPDPYYIDINKIGNGGLVQWATQISDTFMYATRSWSVKEGGIYLGDRWLRFDPPLGRIIKLDQIELIPELKEIANNVDLTVVDKWLEKYWD</sequence>
<dbReference type="VEuPathDB" id="AmoebaDB:EIN_470250"/>
<evidence type="ECO:0000259" key="7">
    <source>
        <dbReference type="PROSITE" id="PS51635"/>
    </source>
</evidence>
<dbReference type="GO" id="GO:0016042">
    <property type="term" value="P:lipid catabolic process"/>
    <property type="evidence" value="ECO:0007669"/>
    <property type="project" value="UniProtKB-UniRule"/>
</dbReference>
<evidence type="ECO:0000256" key="3">
    <source>
        <dbReference type="ARBA" id="ARBA00023422"/>
    </source>
</evidence>
<dbReference type="Gene3D" id="1.25.40.20">
    <property type="entry name" value="Ankyrin repeat-containing domain"/>
    <property type="match status" value="1"/>
</dbReference>
<keyword evidence="5" id="KW-0378">Hydrolase</keyword>
<dbReference type="PROSITE" id="PS50297">
    <property type="entry name" value="ANK_REP_REGION"/>
    <property type="match status" value="1"/>
</dbReference>
<dbReference type="PROSITE" id="PS51635">
    <property type="entry name" value="PNPLA"/>
    <property type="match status" value="1"/>
</dbReference>
<dbReference type="SUPFAM" id="SSF48403">
    <property type="entry name" value="Ankyrin repeat"/>
    <property type="match status" value="1"/>
</dbReference>
<evidence type="ECO:0000256" key="5">
    <source>
        <dbReference type="PROSITE-ProRule" id="PRU01161"/>
    </source>
</evidence>
<dbReference type="Pfam" id="PF12796">
    <property type="entry name" value="Ank_2"/>
    <property type="match status" value="1"/>
</dbReference>
<dbReference type="EMBL" id="KB207240">
    <property type="protein sequence ID" value="ELP83781.1"/>
    <property type="molecule type" value="Genomic_DNA"/>
</dbReference>
<evidence type="ECO:0000256" key="2">
    <source>
        <dbReference type="ARBA" id="ARBA00023098"/>
    </source>
</evidence>
<feature type="repeat" description="ANK" evidence="4">
    <location>
        <begin position="133"/>
        <end position="165"/>
    </location>
</feature>
<dbReference type="RefSeq" id="XP_004183127.1">
    <property type="nucleotide sequence ID" value="XM_004183079.1"/>
</dbReference>
<evidence type="ECO:0000256" key="4">
    <source>
        <dbReference type="PROSITE-ProRule" id="PRU00023"/>
    </source>
</evidence>
<dbReference type="InterPro" id="IPR036770">
    <property type="entry name" value="Ankyrin_rpt-contain_sf"/>
</dbReference>
<feature type="compositionally biased region" description="Acidic residues" evidence="6">
    <location>
        <begin position="197"/>
        <end position="223"/>
    </location>
</feature>
<feature type="short sequence motif" description="DGA/G" evidence="5">
    <location>
        <begin position="449"/>
        <end position="451"/>
    </location>
</feature>
<accession>A0A0A1TZ21</accession>
<dbReference type="Proteomes" id="UP000014680">
    <property type="component" value="Unassembled WGS sequence"/>
</dbReference>
<dbReference type="PROSITE" id="PS50088">
    <property type="entry name" value="ANK_REPEAT"/>
    <property type="match status" value="1"/>
</dbReference>
<feature type="region of interest" description="Disordered" evidence="6">
    <location>
        <begin position="193"/>
        <end position="223"/>
    </location>
</feature>
<dbReference type="SMART" id="SM00248">
    <property type="entry name" value="ANK"/>
    <property type="match status" value="2"/>
</dbReference>
<keyword evidence="5" id="KW-0442">Lipid degradation</keyword>
<feature type="short sequence motif" description="GXSXG" evidence="5">
    <location>
        <begin position="325"/>
        <end position="329"/>
    </location>
</feature>
<evidence type="ECO:0000256" key="6">
    <source>
        <dbReference type="SAM" id="MobiDB-lite"/>
    </source>
</evidence>
<dbReference type="OrthoDB" id="1658288at2759"/>
<dbReference type="InterPro" id="IPR002110">
    <property type="entry name" value="Ankyrin_rpt"/>
</dbReference>
<dbReference type="KEGG" id="eiv:EIN_470250"/>
<feature type="active site" description="Proton acceptor" evidence="5">
    <location>
        <position position="449"/>
    </location>
</feature>
<dbReference type="InterPro" id="IPR016035">
    <property type="entry name" value="Acyl_Trfase/lysoPLipase"/>
</dbReference>
<keyword evidence="2 5" id="KW-0443">Lipid metabolism</keyword>
<gene>
    <name evidence="8" type="ORF">EIN_470250</name>
</gene>
<dbReference type="GeneID" id="14882744"/>
<feature type="domain" description="PNPLA" evidence="7">
    <location>
        <begin position="290"/>
        <end position="462"/>
    </location>
</feature>
<dbReference type="EC" id="3.1.1.4" evidence="1"/>
<dbReference type="AlphaFoldDB" id="A0A0A1TZ21"/>
<dbReference type="SUPFAM" id="SSF52151">
    <property type="entry name" value="FabD/lysophospholipase-like"/>
    <property type="match status" value="1"/>
</dbReference>